<name>A0ABP4Y8Q6_9MICO</name>
<dbReference type="Proteomes" id="UP001499938">
    <property type="component" value="Unassembled WGS sequence"/>
</dbReference>
<accession>A0ABP4Y8Q6</accession>
<sequence length="141" mass="15476">MVSMPRASTPLPVLVFDGDCAICSTLARFVERRVRRAAGDFTVAPWQELDLAALGLSEEQCIEALQWVARNGQVSSAQNAVARTLWTGHVWWRPFAAVIWTPGINQLAAVIYRWVADNRHRLPGGTPACSMPPAQRDAAHG</sequence>
<protein>
    <recommendedName>
        <fullName evidence="3">DUF393 domain-containing protein</fullName>
    </recommendedName>
</protein>
<keyword evidence="2" id="KW-1185">Reference proteome</keyword>
<dbReference type="Pfam" id="PF04134">
    <property type="entry name" value="DCC1-like"/>
    <property type="match status" value="1"/>
</dbReference>
<dbReference type="EMBL" id="BAAAPO010000042">
    <property type="protein sequence ID" value="GAA1801843.1"/>
    <property type="molecule type" value="Genomic_DNA"/>
</dbReference>
<gene>
    <name evidence="1" type="ORF">GCM10009811_27010</name>
</gene>
<reference evidence="2" key="1">
    <citation type="journal article" date="2019" name="Int. J. Syst. Evol. Microbiol.">
        <title>The Global Catalogue of Microorganisms (GCM) 10K type strain sequencing project: providing services to taxonomists for standard genome sequencing and annotation.</title>
        <authorList>
            <consortium name="The Broad Institute Genomics Platform"/>
            <consortium name="The Broad Institute Genome Sequencing Center for Infectious Disease"/>
            <person name="Wu L."/>
            <person name="Ma J."/>
        </authorList>
    </citation>
    <scope>NUCLEOTIDE SEQUENCE [LARGE SCALE GENOMIC DNA]</scope>
    <source>
        <strain evidence="2">JCM 15592</strain>
    </source>
</reference>
<evidence type="ECO:0000313" key="2">
    <source>
        <dbReference type="Proteomes" id="UP001499938"/>
    </source>
</evidence>
<evidence type="ECO:0000313" key="1">
    <source>
        <dbReference type="EMBL" id="GAA1801843.1"/>
    </source>
</evidence>
<proteinExistence type="predicted"/>
<comment type="caution">
    <text evidence="1">The sequence shown here is derived from an EMBL/GenBank/DDBJ whole genome shotgun (WGS) entry which is preliminary data.</text>
</comment>
<dbReference type="InterPro" id="IPR007263">
    <property type="entry name" value="DCC1-like"/>
</dbReference>
<evidence type="ECO:0008006" key="3">
    <source>
        <dbReference type="Google" id="ProtNLM"/>
    </source>
</evidence>
<organism evidence="1 2">
    <name type="scientific">Nostocoides veronense</name>
    <dbReference type="NCBI Taxonomy" id="330836"/>
    <lineage>
        <taxon>Bacteria</taxon>
        <taxon>Bacillati</taxon>
        <taxon>Actinomycetota</taxon>
        <taxon>Actinomycetes</taxon>
        <taxon>Micrococcales</taxon>
        <taxon>Intrasporangiaceae</taxon>
        <taxon>Nostocoides</taxon>
    </lineage>
</organism>